<dbReference type="PANTHER" id="PTHR33392">
    <property type="entry name" value="POLYISOPRENYL-TEICHOIC ACID--PEPTIDOGLYCAN TEICHOIC ACID TRANSFERASE TAGU"/>
    <property type="match status" value="1"/>
</dbReference>
<comment type="similarity">
    <text evidence="1">Belongs to the LytR/CpsA/Psr (LCP) family.</text>
</comment>
<keyword evidence="5" id="KW-1185">Reference proteome</keyword>
<organism evidence="4 5">
    <name type="scientific">Tumebacillus lacus</name>
    <dbReference type="NCBI Taxonomy" id="2995335"/>
    <lineage>
        <taxon>Bacteria</taxon>
        <taxon>Bacillati</taxon>
        <taxon>Bacillota</taxon>
        <taxon>Bacilli</taxon>
        <taxon>Bacillales</taxon>
        <taxon>Alicyclobacillaceae</taxon>
        <taxon>Tumebacillus</taxon>
    </lineage>
</organism>
<dbReference type="Pfam" id="PF03816">
    <property type="entry name" value="LytR_cpsA_psr"/>
    <property type="match status" value="1"/>
</dbReference>
<evidence type="ECO:0000259" key="3">
    <source>
        <dbReference type="Pfam" id="PF03816"/>
    </source>
</evidence>
<reference evidence="4 5" key="1">
    <citation type="submission" date="2022-11" db="EMBL/GenBank/DDBJ databases">
        <title>Study of microbial diversity in lake waters.</title>
        <authorList>
            <person name="Zhang J."/>
        </authorList>
    </citation>
    <scope>NUCLEOTIDE SEQUENCE [LARGE SCALE GENOMIC DNA]</scope>
    <source>
        <strain evidence="4 5">DT12</strain>
    </source>
</reference>
<comment type="caution">
    <text evidence="4">The sequence shown here is derived from an EMBL/GenBank/DDBJ whole genome shotgun (WGS) entry which is preliminary data.</text>
</comment>
<sequence length="313" mass="34561">MRSRRQRRRAGRWVPRAVLAVLVLVAGVFTYVVWQVLDTADSVYQPVDRLPSSVRPPEKPLSVKTPSEQPETKTFLLLGLDRREQSNDIGRADVILLAVVNGEKGKITLLSLPRDTYVEIAGQGYKDKVNHSYRYGVATTIATVESFAGVRVDHYVEFDFAGFEQAVDAVGGLELEVDAAFAGKFGLTPGRQRLDGSQALDFARFRSDARGDFGRNDRQQAVFKAYLDQTSGVRSPGKIKELLGILGEGVRTDLSLPQMTALALHLPPLQAGAVESLRYEATTATFGPQQLSYVVVAEEERARVQKELQLRAE</sequence>
<evidence type="ECO:0000256" key="2">
    <source>
        <dbReference type="SAM" id="MobiDB-lite"/>
    </source>
</evidence>
<dbReference type="EMBL" id="JAPMLT010000003">
    <property type="protein sequence ID" value="MCX7570119.1"/>
    <property type="molecule type" value="Genomic_DNA"/>
</dbReference>
<evidence type="ECO:0000256" key="1">
    <source>
        <dbReference type="ARBA" id="ARBA00006068"/>
    </source>
</evidence>
<feature type="domain" description="Cell envelope-related transcriptional attenuator" evidence="3">
    <location>
        <begin position="91"/>
        <end position="229"/>
    </location>
</feature>
<dbReference type="NCBIfam" id="TIGR00350">
    <property type="entry name" value="lytR_cpsA_psr"/>
    <property type="match status" value="1"/>
</dbReference>
<dbReference type="RefSeq" id="WP_267151360.1">
    <property type="nucleotide sequence ID" value="NZ_JAPMLT010000003.1"/>
</dbReference>
<feature type="region of interest" description="Disordered" evidence="2">
    <location>
        <begin position="49"/>
        <end position="68"/>
    </location>
</feature>
<evidence type="ECO:0000313" key="5">
    <source>
        <dbReference type="Proteomes" id="UP001208017"/>
    </source>
</evidence>
<name>A0ABT3WZN8_9BACL</name>
<dbReference type="InterPro" id="IPR050922">
    <property type="entry name" value="LytR/CpsA/Psr_CW_biosynth"/>
</dbReference>
<dbReference type="Proteomes" id="UP001208017">
    <property type="component" value="Unassembled WGS sequence"/>
</dbReference>
<dbReference type="PANTHER" id="PTHR33392:SF6">
    <property type="entry name" value="POLYISOPRENYL-TEICHOIC ACID--PEPTIDOGLYCAN TEICHOIC ACID TRANSFERASE TAGU"/>
    <property type="match status" value="1"/>
</dbReference>
<dbReference type="InterPro" id="IPR004474">
    <property type="entry name" value="LytR_CpsA_psr"/>
</dbReference>
<proteinExistence type="inferred from homology"/>
<dbReference type="Gene3D" id="3.40.630.190">
    <property type="entry name" value="LCP protein"/>
    <property type="match status" value="1"/>
</dbReference>
<protein>
    <submittedName>
        <fullName evidence="4">LCP family protein</fullName>
    </submittedName>
</protein>
<gene>
    <name evidence="4" type="ORF">OS242_09095</name>
</gene>
<accession>A0ABT3WZN8</accession>
<evidence type="ECO:0000313" key="4">
    <source>
        <dbReference type="EMBL" id="MCX7570119.1"/>
    </source>
</evidence>